<comment type="function">
    <text evidence="11">Mediates influx of magnesium ions. Alternates between open and closed states. Activated by low cytoplasmic Mg(2+) levels. Inactive when cytoplasmic Mg(2+) levels are high.</text>
</comment>
<dbReference type="OrthoDB" id="9803416at2"/>
<evidence type="ECO:0000256" key="9">
    <source>
        <dbReference type="ARBA" id="ARBA00023136"/>
    </source>
</evidence>
<comment type="catalytic activity">
    <reaction evidence="10">
        <text>Mg(2+)(in) = Mg(2+)(out)</text>
        <dbReference type="Rhea" id="RHEA:29827"/>
        <dbReference type="ChEBI" id="CHEBI:18420"/>
    </reaction>
</comment>
<evidence type="ECO:0000256" key="7">
    <source>
        <dbReference type="ARBA" id="ARBA00022989"/>
    </source>
</evidence>
<evidence type="ECO:0000313" key="13">
    <source>
        <dbReference type="EMBL" id="QFY45120.1"/>
    </source>
</evidence>
<keyword evidence="8 12" id="KW-0406">Ion transport</keyword>
<evidence type="ECO:0000256" key="11">
    <source>
        <dbReference type="ARBA" id="ARBA00045497"/>
    </source>
</evidence>
<evidence type="ECO:0000256" key="10">
    <source>
        <dbReference type="ARBA" id="ARBA00034269"/>
    </source>
</evidence>
<dbReference type="GO" id="GO:0015095">
    <property type="term" value="F:magnesium ion transmembrane transporter activity"/>
    <property type="evidence" value="ECO:0007669"/>
    <property type="project" value="UniProtKB-UniRule"/>
</dbReference>
<dbReference type="GO" id="GO:0015087">
    <property type="term" value="F:cobalt ion transmembrane transporter activity"/>
    <property type="evidence" value="ECO:0007669"/>
    <property type="project" value="UniProtKB-UniRule"/>
</dbReference>
<keyword evidence="3 12" id="KW-0813">Transport</keyword>
<name>A0A5Q0BN00_9GAMM</name>
<protein>
    <recommendedName>
        <fullName evidence="12">Magnesium transport protein CorA</fullName>
    </recommendedName>
</protein>
<dbReference type="InterPro" id="IPR002523">
    <property type="entry name" value="MgTranspt_CorA/ZnTranspt_ZntB"/>
</dbReference>
<dbReference type="SUPFAM" id="SSF143865">
    <property type="entry name" value="CorA soluble domain-like"/>
    <property type="match status" value="1"/>
</dbReference>
<dbReference type="InterPro" id="IPR045863">
    <property type="entry name" value="CorA_TM1_TM2"/>
</dbReference>
<dbReference type="Gene3D" id="1.20.58.340">
    <property type="entry name" value="Magnesium transport protein CorA, transmembrane region"/>
    <property type="match status" value="2"/>
</dbReference>
<evidence type="ECO:0000256" key="8">
    <source>
        <dbReference type="ARBA" id="ARBA00023065"/>
    </source>
</evidence>
<keyword evidence="4 12" id="KW-1003">Cell membrane</keyword>
<reference evidence="13 14" key="1">
    <citation type="submission" date="2019-09" db="EMBL/GenBank/DDBJ databases">
        <title>Ecophysiology of the spiral-shaped methanotroph Methylospira mobilis as revealed by the complete genome sequence.</title>
        <authorList>
            <person name="Oshkin I.Y."/>
            <person name="Dedysh S.N."/>
            <person name="Miroshnikov K."/>
            <person name="Danilova O.V."/>
            <person name="Hakobyan A."/>
            <person name="Liesack W."/>
        </authorList>
    </citation>
    <scope>NUCLEOTIDE SEQUENCE [LARGE SCALE GENOMIC DNA]</scope>
    <source>
        <strain evidence="13 14">Shm1</strain>
    </source>
</reference>
<feature type="transmembrane region" description="Helical" evidence="12">
    <location>
        <begin position="269"/>
        <end position="288"/>
    </location>
</feature>
<dbReference type="PANTHER" id="PTHR46494:SF1">
    <property type="entry name" value="CORA FAMILY METAL ION TRANSPORTER (EUROFUNG)"/>
    <property type="match status" value="1"/>
</dbReference>
<dbReference type="Proteomes" id="UP000325755">
    <property type="component" value="Chromosome"/>
</dbReference>
<dbReference type="CDD" id="cd12830">
    <property type="entry name" value="MtCorA-like"/>
    <property type="match status" value="1"/>
</dbReference>
<dbReference type="SUPFAM" id="SSF144083">
    <property type="entry name" value="Magnesium transport protein CorA, transmembrane region"/>
    <property type="match status" value="1"/>
</dbReference>
<dbReference type="AlphaFoldDB" id="A0A5Q0BN00"/>
<dbReference type="KEGG" id="mmob:F6R98_13845"/>
<keyword evidence="14" id="KW-1185">Reference proteome</keyword>
<evidence type="ECO:0000313" key="14">
    <source>
        <dbReference type="Proteomes" id="UP000325755"/>
    </source>
</evidence>
<dbReference type="Pfam" id="PF01544">
    <property type="entry name" value="CorA"/>
    <property type="match status" value="1"/>
</dbReference>
<comment type="similarity">
    <text evidence="2 12">Belongs to the CorA metal ion transporter (MIT) (TC 1.A.35) family.</text>
</comment>
<accession>A0A5Q0BN00</accession>
<evidence type="ECO:0000256" key="5">
    <source>
        <dbReference type="ARBA" id="ARBA00022692"/>
    </source>
</evidence>
<evidence type="ECO:0000256" key="2">
    <source>
        <dbReference type="ARBA" id="ARBA00009765"/>
    </source>
</evidence>
<dbReference type="InParanoid" id="A0A5Q0BN00"/>
<dbReference type="Gene3D" id="3.30.460.20">
    <property type="entry name" value="CorA soluble domain-like"/>
    <property type="match status" value="1"/>
</dbReference>
<organism evidence="13 14">
    <name type="scientific">Candidatus Methylospira mobilis</name>
    <dbReference type="NCBI Taxonomy" id="1808979"/>
    <lineage>
        <taxon>Bacteria</taxon>
        <taxon>Pseudomonadati</taxon>
        <taxon>Pseudomonadota</taxon>
        <taxon>Gammaproteobacteria</taxon>
        <taxon>Methylococcales</taxon>
        <taxon>Methylococcaceae</taxon>
        <taxon>Candidatus Methylospira</taxon>
    </lineage>
</organism>
<dbReference type="FunCoup" id="A0A5Q0BN00">
    <property type="interactions" value="125"/>
</dbReference>
<dbReference type="EMBL" id="CP044205">
    <property type="protein sequence ID" value="QFY45120.1"/>
    <property type="molecule type" value="Genomic_DNA"/>
</dbReference>
<keyword evidence="7 12" id="KW-1133">Transmembrane helix</keyword>
<dbReference type="NCBIfam" id="TIGR00383">
    <property type="entry name" value="corA"/>
    <property type="match status" value="1"/>
</dbReference>
<evidence type="ECO:0000256" key="3">
    <source>
        <dbReference type="ARBA" id="ARBA00022448"/>
    </source>
</evidence>
<sequence length="326" mass="37390">MASMVVNCRAYKKSNVACSIALDEISDVLLQEGSFVWLDLNEPDQELLKKIQEEFGLHDLAVEDAQMAQQRPKLEEYGDTLFVVLQTAELTQVGGEVVFGETHVFVGLQFLVTVTHGSTLNYEKIRTRCESAPQGFSRGPGFPLYVITDAIVDQYSPVLLDFQQRLEKLEADIFESRFNRKTLVKLYELKREMLLLQAAAVPLLDICSALTRFHSVMIPKDMRLYFRDIYDHVKRLNQSMESMREMLTAAMSVNLTLITVDQNEVVQRLAGWGAILAIPTMVFSLFGMNFRYMPELEWQYSYPVTLGFVCLSCVWLYHRLKKVGWL</sequence>
<evidence type="ECO:0000256" key="6">
    <source>
        <dbReference type="ARBA" id="ARBA00022842"/>
    </source>
</evidence>
<dbReference type="GO" id="GO:0005886">
    <property type="term" value="C:plasma membrane"/>
    <property type="evidence" value="ECO:0007669"/>
    <property type="project" value="UniProtKB-SubCell"/>
</dbReference>
<keyword evidence="9 12" id="KW-0472">Membrane</keyword>
<gene>
    <name evidence="12 13" type="primary">corA</name>
    <name evidence="13" type="ORF">F6R98_13845</name>
</gene>
<evidence type="ECO:0000256" key="1">
    <source>
        <dbReference type="ARBA" id="ARBA00004651"/>
    </source>
</evidence>
<feature type="transmembrane region" description="Helical" evidence="12">
    <location>
        <begin position="300"/>
        <end position="318"/>
    </location>
</feature>
<dbReference type="GO" id="GO:0000287">
    <property type="term" value="F:magnesium ion binding"/>
    <property type="evidence" value="ECO:0007669"/>
    <property type="project" value="TreeGrafter"/>
</dbReference>
<dbReference type="FunFam" id="1.20.58.340:FF:000004">
    <property type="entry name" value="Magnesium transport protein CorA"/>
    <property type="match status" value="1"/>
</dbReference>
<keyword evidence="6 12" id="KW-0460">Magnesium</keyword>
<dbReference type="InterPro" id="IPR004488">
    <property type="entry name" value="Mg/Co-transport_prot_CorA"/>
</dbReference>
<dbReference type="InterPro" id="IPR045861">
    <property type="entry name" value="CorA_cytoplasmic_dom"/>
</dbReference>
<evidence type="ECO:0000256" key="4">
    <source>
        <dbReference type="ARBA" id="ARBA00022475"/>
    </source>
</evidence>
<proteinExistence type="inferred from homology"/>
<evidence type="ECO:0000256" key="12">
    <source>
        <dbReference type="RuleBase" id="RU362010"/>
    </source>
</evidence>
<dbReference type="PANTHER" id="PTHR46494">
    <property type="entry name" value="CORA FAMILY METAL ION TRANSPORTER (EUROFUNG)"/>
    <property type="match status" value="1"/>
</dbReference>
<keyword evidence="5 12" id="KW-0812">Transmembrane</keyword>
<dbReference type="GO" id="GO:0050897">
    <property type="term" value="F:cobalt ion binding"/>
    <property type="evidence" value="ECO:0007669"/>
    <property type="project" value="TreeGrafter"/>
</dbReference>
<comment type="subcellular location">
    <subcellularLocation>
        <location evidence="1">Cell membrane</location>
        <topology evidence="1">Multi-pass membrane protein</topology>
    </subcellularLocation>
    <subcellularLocation>
        <location evidence="12">Membrane</location>
        <topology evidence="12">Multi-pass membrane protein</topology>
    </subcellularLocation>
</comment>